<keyword evidence="6" id="KW-0255">Endonuclease</keyword>
<dbReference type="Proteomes" id="UP000254808">
    <property type="component" value="Chromosome"/>
</dbReference>
<evidence type="ECO:0000256" key="4">
    <source>
        <dbReference type="SAM" id="Coils"/>
    </source>
</evidence>
<protein>
    <submittedName>
        <fullName evidence="6">Restriction endonuclease S subunit</fullName>
    </submittedName>
</protein>
<keyword evidence="4" id="KW-0175">Coiled coil</keyword>
<dbReference type="PANTHER" id="PTHR30408">
    <property type="entry name" value="TYPE-1 RESTRICTION ENZYME ECOKI SPECIFICITY PROTEIN"/>
    <property type="match status" value="1"/>
</dbReference>
<dbReference type="CDD" id="cd17266">
    <property type="entry name" value="RMtype1_S_Sau1132ORF3780P-TRD2-CR2_like"/>
    <property type="match status" value="1"/>
</dbReference>
<dbReference type="CDD" id="cd17254">
    <property type="entry name" value="RMtype1_S_FclI-TRD1-CR1_like"/>
    <property type="match status" value="1"/>
</dbReference>
<sequence>MSEWKEIELSEIIEFGNGKKKPETNGSIPIYGGNGILGYSGECNYEDETIIIGRVGAYCGSVYYENKPIWVSDNALAAKAKVGNSTKFLYYFLKNANLNQHAGGSSHPLVTQTLLNSLEYEICVDETEQRAIASVLSSLDDKIDLLHRQNQTLEQMAETLFKQWFLENPNPDWEERPLSSIASFLNGLACQKYPPQNDVDKLPVLKIKELRNGISEDCDWCTTEVDEKYIVENGDVIFSWSASLMVKMWNGETCILNQHLFKVTSSEFPKWYYYLWSKFHLDQFIAIARAHATTMGHIKRGDLDEALVLVPSEEEIELYTESFEPIIEKVIINNRQISKLVALRDTLLPKLMSGEVRVADTPVIALKKTKEARPEFKEAILIAAIVRTLFTPKIGNVSRQWYQKIAYLHKRKLKELTEQQSVFELTTEYSKKAAGPYKKNMRYQGPEGICINNKYLEAVNDYAFKPSENIDKIDTYFDNYWNRELFENWTIEKFRFVPVKKLGVYATVDYSLLELKKEGKELSASNVLGNISESKDWKHKKVLPEFSPQNIDQAIDDLKNLYTY</sequence>
<evidence type="ECO:0000313" key="6">
    <source>
        <dbReference type="EMBL" id="AXJ01323.1"/>
    </source>
</evidence>
<organism evidence="6 7">
    <name type="scientific">Cyclonatronum proteinivorum</name>
    <dbReference type="NCBI Taxonomy" id="1457365"/>
    <lineage>
        <taxon>Bacteria</taxon>
        <taxon>Pseudomonadati</taxon>
        <taxon>Balneolota</taxon>
        <taxon>Balneolia</taxon>
        <taxon>Balneolales</taxon>
        <taxon>Cyclonatronaceae</taxon>
        <taxon>Cyclonatronum</taxon>
    </lineage>
</organism>
<dbReference type="GO" id="GO:0003677">
    <property type="term" value="F:DNA binding"/>
    <property type="evidence" value="ECO:0007669"/>
    <property type="project" value="UniProtKB-KW"/>
</dbReference>
<dbReference type="Pfam" id="PF01420">
    <property type="entry name" value="Methylase_S"/>
    <property type="match status" value="2"/>
</dbReference>
<dbReference type="REBASE" id="264905">
    <property type="entry name" value="S.BbaOmORF2070P"/>
</dbReference>
<dbReference type="InterPro" id="IPR000055">
    <property type="entry name" value="Restrct_endonuc_typeI_TRD"/>
</dbReference>
<evidence type="ECO:0000256" key="3">
    <source>
        <dbReference type="ARBA" id="ARBA00023125"/>
    </source>
</evidence>
<keyword evidence="6" id="KW-0540">Nuclease</keyword>
<gene>
    <name evidence="6" type="ORF">CYPRO_2073</name>
</gene>
<dbReference type="GO" id="GO:0009307">
    <property type="term" value="P:DNA restriction-modification system"/>
    <property type="evidence" value="ECO:0007669"/>
    <property type="project" value="UniProtKB-KW"/>
</dbReference>
<keyword evidence="2" id="KW-0680">Restriction system</keyword>
<dbReference type="InterPro" id="IPR052021">
    <property type="entry name" value="Type-I_RS_S_subunit"/>
</dbReference>
<dbReference type="SUPFAM" id="SSF116734">
    <property type="entry name" value="DNA methylase specificity domain"/>
    <property type="match status" value="2"/>
</dbReference>
<feature type="coiled-coil region" evidence="4">
    <location>
        <begin position="136"/>
        <end position="163"/>
    </location>
</feature>
<dbReference type="EMBL" id="CP027806">
    <property type="protein sequence ID" value="AXJ01323.1"/>
    <property type="molecule type" value="Genomic_DNA"/>
</dbReference>
<dbReference type="KEGG" id="cprv:CYPRO_2073"/>
<evidence type="ECO:0000256" key="1">
    <source>
        <dbReference type="ARBA" id="ARBA00010923"/>
    </source>
</evidence>
<comment type="similarity">
    <text evidence="1">Belongs to the type-I restriction system S methylase family.</text>
</comment>
<keyword evidence="6" id="KW-0378">Hydrolase</keyword>
<accession>A0A345ULH1</accession>
<evidence type="ECO:0000259" key="5">
    <source>
        <dbReference type="Pfam" id="PF01420"/>
    </source>
</evidence>
<dbReference type="InterPro" id="IPR044946">
    <property type="entry name" value="Restrct_endonuc_typeI_TRD_sf"/>
</dbReference>
<reference evidence="6 7" key="1">
    <citation type="submission" date="2018-03" db="EMBL/GenBank/DDBJ databases">
        <title>Phenotypic and genomic properties of Cyclonatronum proteinivorum gen. nov., sp. nov., a haloalkaliphilic bacteroidete from soda lakes possessing Na+-translocating rhodopsin.</title>
        <authorList>
            <person name="Toshchakov S.V."/>
            <person name="Korzhenkov A."/>
            <person name="Samarov N.I."/>
            <person name="Kublanov I.V."/>
            <person name="Muntyan M.S."/>
            <person name="Sorokin D.Y."/>
        </authorList>
    </citation>
    <scope>NUCLEOTIDE SEQUENCE [LARGE SCALE GENOMIC DNA]</scope>
    <source>
        <strain evidence="6 7">Omega</strain>
    </source>
</reference>
<evidence type="ECO:0000256" key="2">
    <source>
        <dbReference type="ARBA" id="ARBA00022747"/>
    </source>
</evidence>
<name>A0A345ULH1_9BACT</name>
<evidence type="ECO:0000313" key="7">
    <source>
        <dbReference type="Proteomes" id="UP000254808"/>
    </source>
</evidence>
<dbReference type="AlphaFoldDB" id="A0A345ULH1"/>
<dbReference type="RefSeq" id="WP_114984523.1">
    <property type="nucleotide sequence ID" value="NZ_CP027806.1"/>
</dbReference>
<dbReference type="PANTHER" id="PTHR30408:SF12">
    <property type="entry name" value="TYPE I RESTRICTION ENZYME MJAVIII SPECIFICITY SUBUNIT"/>
    <property type="match status" value="1"/>
</dbReference>
<keyword evidence="3" id="KW-0238">DNA-binding</keyword>
<dbReference type="GO" id="GO:0004519">
    <property type="term" value="F:endonuclease activity"/>
    <property type="evidence" value="ECO:0007669"/>
    <property type="project" value="UniProtKB-KW"/>
</dbReference>
<keyword evidence="7" id="KW-1185">Reference proteome</keyword>
<dbReference type="OrthoDB" id="825893at2"/>
<feature type="domain" description="Type I restriction modification DNA specificity" evidence="5">
    <location>
        <begin position="1"/>
        <end position="155"/>
    </location>
</feature>
<dbReference type="Gene3D" id="3.90.220.20">
    <property type="entry name" value="DNA methylase specificity domains"/>
    <property type="match status" value="2"/>
</dbReference>
<proteinExistence type="inferred from homology"/>
<feature type="domain" description="Type I restriction modification DNA specificity" evidence="5">
    <location>
        <begin position="172"/>
        <end position="339"/>
    </location>
</feature>